<gene>
    <name evidence="1" type="ORF">OG849_28500</name>
</gene>
<reference evidence="1 2" key="1">
    <citation type="submission" date="2022-10" db="EMBL/GenBank/DDBJ databases">
        <title>The complete genomes of actinobacterial strains from the NBC collection.</title>
        <authorList>
            <person name="Joergensen T.S."/>
            <person name="Alvarez Arevalo M."/>
            <person name="Sterndorff E.B."/>
            <person name="Faurdal D."/>
            <person name="Vuksanovic O."/>
            <person name="Mourched A.-S."/>
            <person name="Charusanti P."/>
            <person name="Shaw S."/>
            <person name="Blin K."/>
            <person name="Weber T."/>
        </authorList>
    </citation>
    <scope>NUCLEOTIDE SEQUENCE [LARGE SCALE GENOMIC DNA]</scope>
    <source>
        <strain evidence="1 2">NBC 01792</strain>
    </source>
</reference>
<dbReference type="Proteomes" id="UP001356428">
    <property type="component" value="Chromosome"/>
</dbReference>
<organism evidence="1 2">
    <name type="scientific">Streptomyces cyaneofuscatus</name>
    <dbReference type="NCBI Taxonomy" id="66883"/>
    <lineage>
        <taxon>Bacteria</taxon>
        <taxon>Bacillati</taxon>
        <taxon>Actinomycetota</taxon>
        <taxon>Actinomycetes</taxon>
        <taxon>Kitasatosporales</taxon>
        <taxon>Streptomycetaceae</taxon>
        <taxon>Streptomyces</taxon>
    </lineage>
</organism>
<accession>A0ABZ1F3B4</accession>
<sequence>MPWICAAAELNTDQLESLRLAGPEESGVEAGFAVTETMQSGSSLTVGVAEFADPVDPFLWVPQQPPPFCWKP</sequence>
<name>A0ABZ1F3B4_9ACTN</name>
<dbReference type="EMBL" id="CP109083">
    <property type="protein sequence ID" value="WSB10908.1"/>
    <property type="molecule type" value="Genomic_DNA"/>
</dbReference>
<keyword evidence="2" id="KW-1185">Reference proteome</keyword>
<protein>
    <submittedName>
        <fullName evidence="1">Uncharacterized protein</fullName>
    </submittedName>
</protein>
<evidence type="ECO:0000313" key="2">
    <source>
        <dbReference type="Proteomes" id="UP001356428"/>
    </source>
</evidence>
<evidence type="ECO:0000313" key="1">
    <source>
        <dbReference type="EMBL" id="WSB10908.1"/>
    </source>
</evidence>
<proteinExistence type="predicted"/>
<dbReference type="RefSeq" id="WP_326703084.1">
    <property type="nucleotide sequence ID" value="NZ_CP109083.1"/>
</dbReference>